<protein>
    <submittedName>
        <fullName evidence="1">Uncharacterized protein</fullName>
    </submittedName>
</protein>
<feature type="non-terminal residue" evidence="1">
    <location>
        <position position="127"/>
    </location>
</feature>
<reference evidence="1" key="1">
    <citation type="submission" date="2018-05" db="EMBL/GenBank/DDBJ databases">
        <authorList>
            <person name="Lanie J.A."/>
            <person name="Ng W.-L."/>
            <person name="Kazmierczak K.M."/>
            <person name="Andrzejewski T.M."/>
            <person name="Davidsen T.M."/>
            <person name="Wayne K.J."/>
            <person name="Tettelin H."/>
            <person name="Glass J.I."/>
            <person name="Rusch D."/>
            <person name="Podicherti R."/>
            <person name="Tsui H.-C.T."/>
            <person name="Winkler M.E."/>
        </authorList>
    </citation>
    <scope>NUCLEOTIDE SEQUENCE</scope>
</reference>
<gene>
    <name evidence="1" type="ORF">METZ01_LOCUS359312</name>
</gene>
<accession>A0A382SBE0</accession>
<proteinExistence type="predicted"/>
<dbReference type="AlphaFoldDB" id="A0A382SBE0"/>
<name>A0A382SBE0_9ZZZZ</name>
<dbReference type="EMBL" id="UINC01127380">
    <property type="protein sequence ID" value="SVD06458.1"/>
    <property type="molecule type" value="Genomic_DNA"/>
</dbReference>
<sequence length="127" mass="13516">MATNQQKLMVGAGSVKTDVATTAGMFYNLGGYRDSLSIRFSEERFNLEVADHLCYVKSVRTRLDAFVNTSLVQATHESLINAIGLNATSMPATAATSMELKIQEPGISAMKFIGGTAGSTASFDLVS</sequence>
<organism evidence="1">
    <name type="scientific">marine metagenome</name>
    <dbReference type="NCBI Taxonomy" id="408172"/>
    <lineage>
        <taxon>unclassified sequences</taxon>
        <taxon>metagenomes</taxon>
        <taxon>ecological metagenomes</taxon>
    </lineage>
</organism>
<evidence type="ECO:0000313" key="1">
    <source>
        <dbReference type="EMBL" id="SVD06458.1"/>
    </source>
</evidence>